<keyword evidence="1" id="KW-1133">Transmembrane helix</keyword>
<keyword evidence="1" id="KW-0472">Membrane</keyword>
<dbReference type="RefSeq" id="WP_220715956.1">
    <property type="nucleotide sequence ID" value="NZ_JAIFOC010000494.1"/>
</dbReference>
<dbReference type="EMBL" id="JAIFOC010000494">
    <property type="protein sequence ID" value="MBX4224141.1"/>
    <property type="molecule type" value="Genomic_DNA"/>
</dbReference>
<evidence type="ECO:0000313" key="2">
    <source>
        <dbReference type="EMBL" id="MBX4224141.1"/>
    </source>
</evidence>
<name>A0A9X1GE74_ENTFC</name>
<proteinExistence type="predicted"/>
<keyword evidence="1" id="KW-0812">Transmembrane</keyword>
<sequence>SCFIAFLLYFSIIIFLILFFGLYYSYKEKRGMSYDEKIVLFIDHNDWLFDCIESWKYGIWYQ</sequence>
<dbReference type="AlphaFoldDB" id="A0A9X1GE74"/>
<protein>
    <submittedName>
        <fullName evidence="2">Uncharacterized protein</fullName>
    </submittedName>
</protein>
<reference evidence="2" key="1">
    <citation type="journal article" date="2022" name="J. Anim. Sci.">
        <title>Whole genome sequence analyses-based assessment of virulence potential and antimicrobial susceptibilities and resistance of Enterococcus faecium strains isolated from commercial swine and cattle probiotic products.</title>
        <authorList>
            <person name="Shridhar P.B."/>
            <person name="Amachawadi R.G."/>
            <person name="Tokach M."/>
            <person name="Patel I."/>
            <person name="Gangiredla J."/>
            <person name="Mammel M."/>
            <person name="Nagaraja T.G."/>
        </authorList>
    </citation>
    <scope>NUCLEOTIDE SEQUENCE</scope>
    <source>
        <strain evidence="2">EF215</strain>
    </source>
</reference>
<comment type="caution">
    <text evidence="2">The sequence shown here is derived from an EMBL/GenBank/DDBJ whole genome shotgun (WGS) entry which is preliminary data.</text>
</comment>
<dbReference type="Proteomes" id="UP001139644">
    <property type="component" value="Unassembled WGS sequence"/>
</dbReference>
<gene>
    <name evidence="2" type="ORF">KYX88_15710</name>
</gene>
<evidence type="ECO:0000313" key="3">
    <source>
        <dbReference type="Proteomes" id="UP001139644"/>
    </source>
</evidence>
<organism evidence="2 3">
    <name type="scientific">Enterococcus faecium</name>
    <name type="common">Streptococcus faecium</name>
    <dbReference type="NCBI Taxonomy" id="1352"/>
    <lineage>
        <taxon>Bacteria</taxon>
        <taxon>Bacillati</taxon>
        <taxon>Bacillota</taxon>
        <taxon>Bacilli</taxon>
        <taxon>Lactobacillales</taxon>
        <taxon>Enterococcaceae</taxon>
        <taxon>Enterococcus</taxon>
    </lineage>
</organism>
<evidence type="ECO:0000256" key="1">
    <source>
        <dbReference type="SAM" id="Phobius"/>
    </source>
</evidence>
<feature type="transmembrane region" description="Helical" evidence="1">
    <location>
        <begin position="6"/>
        <end position="26"/>
    </location>
</feature>
<feature type="non-terminal residue" evidence="2">
    <location>
        <position position="1"/>
    </location>
</feature>
<accession>A0A9X1GE74</accession>